<dbReference type="InterPro" id="IPR051021">
    <property type="entry name" value="Mito_Ser/Thr_phosphatase"/>
</dbReference>
<comment type="caution">
    <text evidence="3">The sequence shown here is derived from an EMBL/GenBank/DDBJ whole genome shotgun (WGS) entry which is preliminary data.</text>
</comment>
<evidence type="ECO:0000313" key="4">
    <source>
        <dbReference type="Proteomes" id="UP000178602"/>
    </source>
</evidence>
<keyword evidence="1" id="KW-0378">Hydrolase</keyword>
<dbReference type="EMBL" id="MEUG01000001">
    <property type="protein sequence ID" value="OGC27628.1"/>
    <property type="molecule type" value="Genomic_DNA"/>
</dbReference>
<dbReference type="AlphaFoldDB" id="A0A1F4T4J9"/>
<dbReference type="GO" id="GO:0101006">
    <property type="term" value="F:protein histidine phosphatase activity"/>
    <property type="evidence" value="ECO:0007669"/>
    <property type="project" value="InterPro"/>
</dbReference>
<dbReference type="Proteomes" id="UP000178602">
    <property type="component" value="Unassembled WGS sequence"/>
</dbReference>
<evidence type="ECO:0000313" key="3">
    <source>
        <dbReference type="EMBL" id="OGC27628.1"/>
    </source>
</evidence>
<reference evidence="3 4" key="1">
    <citation type="journal article" date="2016" name="Nat. Commun.">
        <title>Thousands of microbial genomes shed light on interconnected biogeochemical processes in an aquifer system.</title>
        <authorList>
            <person name="Anantharaman K."/>
            <person name="Brown C.T."/>
            <person name="Hug L.A."/>
            <person name="Sharon I."/>
            <person name="Castelle C.J."/>
            <person name="Probst A.J."/>
            <person name="Thomas B.C."/>
            <person name="Singh A."/>
            <person name="Wilkins M.J."/>
            <person name="Karaoz U."/>
            <person name="Brodie E.L."/>
            <person name="Williams K.H."/>
            <person name="Hubbard S.S."/>
            <person name="Banfield J.F."/>
        </authorList>
    </citation>
    <scope>NUCLEOTIDE SEQUENCE [LARGE SCALE GENOMIC DNA]</scope>
</reference>
<proteinExistence type="predicted"/>
<gene>
    <name evidence="3" type="ORF">A3K49_01220</name>
</gene>
<dbReference type="InterPro" id="IPR029033">
    <property type="entry name" value="His_PPase_superfam"/>
</dbReference>
<dbReference type="PANTHER" id="PTHR20935">
    <property type="entry name" value="PHOSPHOGLYCERATE MUTASE-RELATED"/>
    <property type="match status" value="1"/>
</dbReference>
<dbReference type="CDD" id="cd07067">
    <property type="entry name" value="HP_PGM_like"/>
    <property type="match status" value="1"/>
</dbReference>
<dbReference type="Pfam" id="PF00300">
    <property type="entry name" value="His_Phos_1"/>
    <property type="match status" value="1"/>
</dbReference>
<evidence type="ECO:0000256" key="1">
    <source>
        <dbReference type="ARBA" id="ARBA00022801"/>
    </source>
</evidence>
<evidence type="ECO:0000256" key="2">
    <source>
        <dbReference type="PIRSR" id="PIRSR613078-2"/>
    </source>
</evidence>
<sequence length="138" mass="15491">MKLFLLRHGAAAAAGYSEDRERPLTDTGREQLGRLAGDLAENNISFDVIVTSPFVRAYQTAEIIADRLKERDKVFVEDLLAPGCELGDLMEILERNRQFERILCVGHEPDLGEIAGQLLFLDTPRPLKKGELIEIELN</sequence>
<dbReference type="GO" id="GO:0005737">
    <property type="term" value="C:cytoplasm"/>
    <property type="evidence" value="ECO:0007669"/>
    <property type="project" value="InterPro"/>
</dbReference>
<organism evidence="3 4">
    <name type="scientific">candidate division WOR-1 bacterium RIFOXYC12_FULL_54_18</name>
    <dbReference type="NCBI Taxonomy" id="1802584"/>
    <lineage>
        <taxon>Bacteria</taxon>
        <taxon>Bacillati</taxon>
        <taxon>Saganbacteria</taxon>
    </lineage>
</organism>
<feature type="binding site" evidence="2">
    <location>
        <position position="56"/>
    </location>
    <ligand>
        <name>substrate</name>
    </ligand>
</feature>
<dbReference type="SMART" id="SM00855">
    <property type="entry name" value="PGAM"/>
    <property type="match status" value="1"/>
</dbReference>
<dbReference type="Gene3D" id="3.40.50.1240">
    <property type="entry name" value="Phosphoglycerate mutase-like"/>
    <property type="match status" value="1"/>
</dbReference>
<dbReference type="InterPro" id="IPR013078">
    <property type="entry name" value="His_Pase_superF_clade-1"/>
</dbReference>
<dbReference type="NCBIfam" id="TIGR00249">
    <property type="entry name" value="sixA"/>
    <property type="match status" value="1"/>
</dbReference>
<dbReference type="InterPro" id="IPR004449">
    <property type="entry name" value="SixA"/>
</dbReference>
<accession>A0A1F4T4J9</accession>
<name>A0A1F4T4J9_UNCSA</name>
<protein>
    <submittedName>
        <fullName evidence="3">Phosphohistidine phosphatase SixA</fullName>
    </submittedName>
</protein>
<dbReference type="SUPFAM" id="SSF53254">
    <property type="entry name" value="Phosphoglycerate mutase-like"/>
    <property type="match status" value="1"/>
</dbReference>
<dbReference type="PANTHER" id="PTHR20935:SF0">
    <property type="entry name" value="SERINE_THREONINE-PROTEIN PHOSPHATASE PGAM5, MITOCHONDRIAL"/>
    <property type="match status" value="1"/>
</dbReference>